<keyword evidence="2" id="KW-1133">Transmembrane helix</keyword>
<dbReference type="Pfam" id="PF11906">
    <property type="entry name" value="DUF3426"/>
    <property type="match status" value="1"/>
</dbReference>
<keyword evidence="2" id="KW-0812">Transmembrane</keyword>
<feature type="transmembrane region" description="Helical" evidence="2">
    <location>
        <begin position="244"/>
        <end position="265"/>
    </location>
</feature>
<keyword evidence="2" id="KW-0472">Membrane</keyword>
<feature type="domain" description="Zinc finger/thioredoxin putative" evidence="3">
    <location>
        <begin position="3"/>
        <end position="38"/>
    </location>
</feature>
<dbReference type="Pfam" id="PF13719">
    <property type="entry name" value="Zn_ribbon_5"/>
    <property type="match status" value="1"/>
</dbReference>
<organism evidence="4 5">
    <name type="scientific">Actimicrobium antarcticum</name>
    <dbReference type="NCBI Taxonomy" id="1051899"/>
    <lineage>
        <taxon>Bacteria</taxon>
        <taxon>Pseudomonadati</taxon>
        <taxon>Pseudomonadota</taxon>
        <taxon>Betaproteobacteria</taxon>
        <taxon>Burkholderiales</taxon>
        <taxon>Oxalobacteraceae</taxon>
        <taxon>Actimicrobium</taxon>
    </lineage>
</organism>
<dbReference type="NCBIfam" id="TIGR02098">
    <property type="entry name" value="MJ0042_CXXC"/>
    <property type="match status" value="1"/>
</dbReference>
<dbReference type="InterPro" id="IPR011723">
    <property type="entry name" value="Znf/thioredoxin_put"/>
</dbReference>
<name>A0ABP7TCZ9_9BURK</name>
<dbReference type="EMBL" id="BAAAZE010000008">
    <property type="protein sequence ID" value="GAA4023702.1"/>
    <property type="molecule type" value="Genomic_DNA"/>
</dbReference>
<sequence length="398" mass="42927">MALATQCPHCQTTFRVAHDQLKLRAGLVRCGACKQIFNGIEHLLRPAASAAVARETTVAALALPLTQQDTSGQAAGNLAAPIIQPATATPAAPPRAADADDFYPAFDEMDPGAPKHPVASSKPGMAPLVDSPPVPLDSTDPLQRMTLMHFSYDDDAPDEAPIPPAAGQDFVIPLKAPSKPAPEDTAPDEIDQALDKLQRQPWRSTRANADASDNDATGYDTVADEPSFVTHGRQRKHLGRNLRAWLIACCVLLALSALVQTLFVFRNQIAARLLATKPVLVRLCSVSGCSIDLLAQASAVSIESNELVAIDPAKNRYALTVLLLNNSDLPQRWPSIELTLLDASDRPVLRRVFSAGEYLQPAPDISSGFGPKSERTAKVAFELQQEKVSNYRVYLFYP</sequence>
<dbReference type="InterPro" id="IPR021834">
    <property type="entry name" value="DUF3426"/>
</dbReference>
<accession>A0ABP7TCZ9</accession>
<evidence type="ECO:0000256" key="2">
    <source>
        <dbReference type="SAM" id="Phobius"/>
    </source>
</evidence>
<gene>
    <name evidence="4" type="ORF">GCM10022212_21460</name>
</gene>
<evidence type="ECO:0000259" key="3">
    <source>
        <dbReference type="Pfam" id="PF13719"/>
    </source>
</evidence>
<keyword evidence="5" id="KW-1185">Reference proteome</keyword>
<evidence type="ECO:0000256" key="1">
    <source>
        <dbReference type="SAM" id="MobiDB-lite"/>
    </source>
</evidence>
<proteinExistence type="predicted"/>
<comment type="caution">
    <text evidence="4">The sequence shown here is derived from an EMBL/GenBank/DDBJ whole genome shotgun (WGS) entry which is preliminary data.</text>
</comment>
<evidence type="ECO:0000313" key="4">
    <source>
        <dbReference type="EMBL" id="GAA4023702.1"/>
    </source>
</evidence>
<feature type="region of interest" description="Disordered" evidence="1">
    <location>
        <begin position="110"/>
        <end position="133"/>
    </location>
</feature>
<reference evidence="5" key="1">
    <citation type="journal article" date="2019" name="Int. J. Syst. Evol. Microbiol.">
        <title>The Global Catalogue of Microorganisms (GCM) 10K type strain sequencing project: providing services to taxonomists for standard genome sequencing and annotation.</title>
        <authorList>
            <consortium name="The Broad Institute Genomics Platform"/>
            <consortium name="The Broad Institute Genome Sequencing Center for Infectious Disease"/>
            <person name="Wu L."/>
            <person name="Ma J."/>
        </authorList>
    </citation>
    <scope>NUCLEOTIDE SEQUENCE [LARGE SCALE GENOMIC DNA]</scope>
    <source>
        <strain evidence="5">JCM 16673</strain>
    </source>
</reference>
<protein>
    <recommendedName>
        <fullName evidence="3">Zinc finger/thioredoxin putative domain-containing protein</fullName>
    </recommendedName>
</protein>
<evidence type="ECO:0000313" key="5">
    <source>
        <dbReference type="Proteomes" id="UP001501353"/>
    </source>
</evidence>
<dbReference type="Proteomes" id="UP001501353">
    <property type="component" value="Unassembled WGS sequence"/>
</dbReference>
<dbReference type="RefSeq" id="WP_344763301.1">
    <property type="nucleotide sequence ID" value="NZ_BAAAZE010000008.1"/>
</dbReference>